<organism evidence="3 4">
    <name type="scientific">Durusdinium trenchii</name>
    <dbReference type="NCBI Taxonomy" id="1381693"/>
    <lineage>
        <taxon>Eukaryota</taxon>
        <taxon>Sar</taxon>
        <taxon>Alveolata</taxon>
        <taxon>Dinophyceae</taxon>
        <taxon>Suessiales</taxon>
        <taxon>Symbiodiniaceae</taxon>
        <taxon>Durusdinium</taxon>
    </lineage>
</organism>
<feature type="region of interest" description="Disordered" evidence="2">
    <location>
        <begin position="164"/>
        <end position="187"/>
    </location>
</feature>
<gene>
    <name evidence="3" type="ORF">CCMP2556_LOCUS55504</name>
</gene>
<evidence type="ECO:0008006" key="5">
    <source>
        <dbReference type="Google" id="ProtNLM"/>
    </source>
</evidence>
<protein>
    <recommendedName>
        <fullName evidence="5">Centrosomal protein POC5</fullName>
    </recommendedName>
</protein>
<accession>A0ABP0T181</accession>
<sequence length="187" mass="20189">VSRDVELQMVSYKREVQDAEQVLLQERQKWLTNRIVVIQSNGTLSAADRSLLCRLRAELQACDAKIDAYKQDLALIPACPEPVNAGTPPDRRRPSDELATATTAPLAPLAPRGHRNGRASPDFGARGEPPAPKSVPPWGAGALGQSTRVKGDLFGRYEMQAEALGSPPVKVSPGKRSKLPPVPLTAR</sequence>
<proteinExistence type="predicted"/>
<evidence type="ECO:0000313" key="3">
    <source>
        <dbReference type="EMBL" id="CAK9118419.1"/>
    </source>
</evidence>
<dbReference type="Proteomes" id="UP001642484">
    <property type="component" value="Unassembled WGS sequence"/>
</dbReference>
<feature type="coiled-coil region" evidence="1">
    <location>
        <begin position="2"/>
        <end position="29"/>
    </location>
</feature>
<dbReference type="EMBL" id="CAXAMN010029007">
    <property type="protein sequence ID" value="CAK9118419.1"/>
    <property type="molecule type" value="Genomic_DNA"/>
</dbReference>
<keyword evidence="4" id="KW-1185">Reference proteome</keyword>
<feature type="region of interest" description="Disordered" evidence="2">
    <location>
        <begin position="81"/>
        <end position="146"/>
    </location>
</feature>
<evidence type="ECO:0000313" key="4">
    <source>
        <dbReference type="Proteomes" id="UP001642484"/>
    </source>
</evidence>
<feature type="non-terminal residue" evidence="3">
    <location>
        <position position="1"/>
    </location>
</feature>
<evidence type="ECO:0000256" key="1">
    <source>
        <dbReference type="SAM" id="Coils"/>
    </source>
</evidence>
<name>A0ABP0T181_9DINO</name>
<keyword evidence="1" id="KW-0175">Coiled coil</keyword>
<reference evidence="3 4" key="1">
    <citation type="submission" date="2024-02" db="EMBL/GenBank/DDBJ databases">
        <authorList>
            <person name="Chen Y."/>
            <person name="Shah S."/>
            <person name="Dougan E. K."/>
            <person name="Thang M."/>
            <person name="Chan C."/>
        </authorList>
    </citation>
    <scope>NUCLEOTIDE SEQUENCE [LARGE SCALE GENOMIC DNA]</scope>
</reference>
<feature type="compositionally biased region" description="Low complexity" evidence="2">
    <location>
        <begin position="98"/>
        <end position="111"/>
    </location>
</feature>
<evidence type="ECO:0000256" key="2">
    <source>
        <dbReference type="SAM" id="MobiDB-lite"/>
    </source>
</evidence>
<comment type="caution">
    <text evidence="3">The sequence shown here is derived from an EMBL/GenBank/DDBJ whole genome shotgun (WGS) entry which is preliminary data.</text>
</comment>